<dbReference type="InterPro" id="IPR044597">
    <property type="entry name" value="SMH1-6"/>
</dbReference>
<evidence type="ECO:0000313" key="9">
    <source>
        <dbReference type="Proteomes" id="UP000028924"/>
    </source>
</evidence>
<dbReference type="KEGG" id="apro:F751_1830"/>
<dbReference type="SMART" id="SM00717">
    <property type="entry name" value="SANT"/>
    <property type="match status" value="1"/>
</dbReference>
<evidence type="ECO:0000313" key="8">
    <source>
        <dbReference type="EMBL" id="KFM24951.1"/>
    </source>
</evidence>
<dbReference type="Pfam" id="PF00249">
    <property type="entry name" value="Myb_DNA-binding"/>
    <property type="match status" value="1"/>
</dbReference>
<reference evidence="8 9" key="1">
    <citation type="journal article" date="2014" name="BMC Genomics">
        <title>Oil accumulation mechanisms of the oleaginous microalga Chlorella protothecoides revealed through its genome, transcriptomes, and proteomes.</title>
        <authorList>
            <person name="Gao C."/>
            <person name="Wang Y."/>
            <person name="Shen Y."/>
            <person name="Yan D."/>
            <person name="He X."/>
            <person name="Dai J."/>
            <person name="Wu Q."/>
        </authorList>
    </citation>
    <scope>NUCLEOTIDE SEQUENCE [LARGE SCALE GENOMIC DNA]</scope>
    <source>
        <strain evidence="8 9">0710</strain>
    </source>
</reference>
<dbReference type="AlphaFoldDB" id="A0A087SGU7"/>
<dbReference type="EMBL" id="KL662111">
    <property type="protein sequence ID" value="KFM24951.1"/>
    <property type="molecule type" value="Genomic_DNA"/>
</dbReference>
<dbReference type="InterPro" id="IPR001005">
    <property type="entry name" value="SANT/Myb"/>
</dbReference>
<dbReference type="PROSITE" id="PS51294">
    <property type="entry name" value="HTH_MYB"/>
    <property type="match status" value="1"/>
</dbReference>
<dbReference type="RefSeq" id="XP_011397839.1">
    <property type="nucleotide sequence ID" value="XM_011399537.1"/>
</dbReference>
<keyword evidence="9" id="KW-1185">Reference proteome</keyword>
<dbReference type="SMR" id="A0A087SGU7"/>
<organism evidence="8 9">
    <name type="scientific">Auxenochlorella protothecoides</name>
    <name type="common">Green microalga</name>
    <name type="synonym">Chlorella protothecoides</name>
    <dbReference type="NCBI Taxonomy" id="3075"/>
    <lineage>
        <taxon>Eukaryota</taxon>
        <taxon>Viridiplantae</taxon>
        <taxon>Chlorophyta</taxon>
        <taxon>core chlorophytes</taxon>
        <taxon>Trebouxiophyceae</taxon>
        <taxon>Chlorellales</taxon>
        <taxon>Chlorellaceae</taxon>
        <taxon>Auxenochlorella</taxon>
    </lineage>
</organism>
<dbReference type="PROSITE" id="PS50090">
    <property type="entry name" value="MYB_LIKE"/>
    <property type="match status" value="1"/>
</dbReference>
<dbReference type="CDD" id="cd11660">
    <property type="entry name" value="SANT_TRF"/>
    <property type="match status" value="1"/>
</dbReference>
<dbReference type="OrthoDB" id="515841at2759"/>
<evidence type="ECO:0000256" key="4">
    <source>
        <dbReference type="ARBA" id="ARBA00023242"/>
    </source>
</evidence>
<evidence type="ECO:0000256" key="5">
    <source>
        <dbReference type="SAM" id="MobiDB-lite"/>
    </source>
</evidence>
<name>A0A087SGU7_AUXPR</name>
<dbReference type="PANTHER" id="PTHR46267:SF15">
    <property type="entry name" value="WINGED HELIX-TURN-HELIX TRANSCRIPTION REPRESSOR DNA-BINDING PROTEIN-RELATED"/>
    <property type="match status" value="1"/>
</dbReference>
<dbReference type="Gene3D" id="1.10.246.220">
    <property type="match status" value="1"/>
</dbReference>
<dbReference type="SUPFAM" id="SSF46689">
    <property type="entry name" value="Homeodomain-like"/>
    <property type="match status" value="1"/>
</dbReference>
<keyword evidence="3" id="KW-0238">DNA-binding</keyword>
<evidence type="ECO:0000259" key="6">
    <source>
        <dbReference type="PROSITE" id="PS50090"/>
    </source>
</evidence>
<accession>A0A087SGU7</accession>
<dbReference type="PANTHER" id="PTHR46267">
    <property type="entry name" value="SINGLE MYB HISTONE 4"/>
    <property type="match status" value="1"/>
</dbReference>
<sequence>MSQRAYNVWTAKEVEALKRGVEAHGVGFWEQIRSDPQFEVLRGRTGVQLKDKWRNIVKFQRAAALRNEAASPASARWSRRGPRAVRTPSPPPSTAASPLPIFKEEPGVAERMYVAALAAACTTSALASRDPCPANIAACAAASADLHLARVRLLGAGAPCPSHAAGQRRSGSAPSVQGFDRGLAGPAGAHGPASLSPGEAEGVNPSGQLDQVLSAARQLSMDRMGSMNDSLVLDIAAFMELASVLPPELALPPAALLEMYHALGGEQRPRGPRRRLGGVELFDPGAPTAPDWASLLPGVLEGRQQPLAQETVAAVVAAMSAWN</sequence>
<dbReference type="GeneID" id="23613221"/>
<feature type="region of interest" description="Disordered" evidence="5">
    <location>
        <begin position="160"/>
        <end position="206"/>
    </location>
</feature>
<evidence type="ECO:0000259" key="7">
    <source>
        <dbReference type="PROSITE" id="PS51294"/>
    </source>
</evidence>
<dbReference type="InterPro" id="IPR009057">
    <property type="entry name" value="Homeodomain-like_sf"/>
</dbReference>
<evidence type="ECO:0000256" key="2">
    <source>
        <dbReference type="ARBA" id="ARBA00022454"/>
    </source>
</evidence>
<dbReference type="eggNOG" id="ENOG502S9G1">
    <property type="taxonomic scope" value="Eukaryota"/>
</dbReference>
<keyword evidence="4" id="KW-0539">Nucleus</keyword>
<evidence type="ECO:0000256" key="3">
    <source>
        <dbReference type="ARBA" id="ARBA00023125"/>
    </source>
</evidence>
<dbReference type="STRING" id="3075.A0A087SGU7"/>
<evidence type="ECO:0000256" key="1">
    <source>
        <dbReference type="ARBA" id="ARBA00004123"/>
    </source>
</evidence>
<comment type="subcellular location">
    <subcellularLocation>
        <location evidence="1">Nucleus</location>
    </subcellularLocation>
</comment>
<feature type="region of interest" description="Disordered" evidence="5">
    <location>
        <begin position="70"/>
        <end position="100"/>
    </location>
</feature>
<protein>
    <submittedName>
        <fullName evidence="8">Uncharacterized protein</fullName>
    </submittedName>
</protein>
<feature type="compositionally biased region" description="Low complexity" evidence="5">
    <location>
        <begin position="182"/>
        <end position="198"/>
    </location>
</feature>
<dbReference type="GO" id="GO:0005634">
    <property type="term" value="C:nucleus"/>
    <property type="evidence" value="ECO:0007669"/>
    <property type="project" value="UniProtKB-SubCell"/>
</dbReference>
<keyword evidence="2" id="KW-0158">Chromosome</keyword>
<proteinExistence type="predicted"/>
<feature type="domain" description="Myb-like" evidence="6">
    <location>
        <begin position="9"/>
        <end position="57"/>
    </location>
</feature>
<dbReference type="GO" id="GO:0003691">
    <property type="term" value="F:double-stranded telomeric DNA binding"/>
    <property type="evidence" value="ECO:0007669"/>
    <property type="project" value="InterPro"/>
</dbReference>
<gene>
    <name evidence="8" type="ORF">F751_1830</name>
</gene>
<feature type="domain" description="HTH myb-type" evidence="7">
    <location>
        <begin position="1"/>
        <end position="61"/>
    </location>
</feature>
<dbReference type="Proteomes" id="UP000028924">
    <property type="component" value="Unassembled WGS sequence"/>
</dbReference>
<dbReference type="InterPro" id="IPR017930">
    <property type="entry name" value="Myb_dom"/>
</dbReference>